<keyword evidence="12" id="KW-1185">Reference proteome</keyword>
<evidence type="ECO:0000256" key="2">
    <source>
        <dbReference type="ARBA" id="ARBA00022516"/>
    </source>
</evidence>
<evidence type="ECO:0000256" key="10">
    <source>
        <dbReference type="HAMAP-Rule" id="MF_01043"/>
    </source>
</evidence>
<dbReference type="NCBIfam" id="TIGR00023">
    <property type="entry name" value="glycerol-3-phosphate 1-O-acyltransferase PlsY"/>
    <property type="match status" value="1"/>
</dbReference>
<keyword evidence="6 10" id="KW-0443">Lipid metabolism</keyword>
<comment type="similarity">
    <text evidence="10">Belongs to the PlsY family.</text>
</comment>
<feature type="transmembrane region" description="Helical" evidence="10">
    <location>
        <begin position="169"/>
        <end position="198"/>
    </location>
</feature>
<evidence type="ECO:0000256" key="9">
    <source>
        <dbReference type="ARBA" id="ARBA00023264"/>
    </source>
</evidence>
<proteinExistence type="inferred from homology"/>
<comment type="pathway">
    <text evidence="10">Lipid metabolism; phospholipid metabolism.</text>
</comment>
<dbReference type="Proteomes" id="UP000186469">
    <property type="component" value="Unassembled WGS sequence"/>
</dbReference>
<keyword evidence="5 10" id="KW-1133">Transmembrane helix</keyword>
<dbReference type="HAMAP" id="MF_01043">
    <property type="entry name" value="PlsY"/>
    <property type="match status" value="1"/>
</dbReference>
<keyword evidence="1 10" id="KW-1003">Cell membrane</keyword>
<reference evidence="11 12" key="1">
    <citation type="submission" date="2016-12" db="EMBL/GenBank/DDBJ databases">
        <authorList>
            <person name="Song W.-J."/>
            <person name="Kurnit D.M."/>
        </authorList>
    </citation>
    <scope>NUCLEOTIDE SEQUENCE [LARGE SCALE GENOMIC DNA]</scope>
    <source>
        <strain evidence="11 12">DSM 11393</strain>
    </source>
</reference>
<keyword evidence="8 10" id="KW-0594">Phospholipid biosynthesis</keyword>
<keyword evidence="3 10" id="KW-0808">Transferase</keyword>
<keyword evidence="4 10" id="KW-0812">Transmembrane</keyword>
<evidence type="ECO:0000256" key="1">
    <source>
        <dbReference type="ARBA" id="ARBA00022475"/>
    </source>
</evidence>
<dbReference type="GO" id="GO:0008654">
    <property type="term" value="P:phospholipid biosynthetic process"/>
    <property type="evidence" value="ECO:0007669"/>
    <property type="project" value="UniProtKB-UniRule"/>
</dbReference>
<feature type="transmembrane region" description="Helical" evidence="10">
    <location>
        <begin position="129"/>
        <end position="157"/>
    </location>
</feature>
<dbReference type="STRING" id="1121455.SAMN02745728_00258"/>
<feature type="transmembrane region" description="Helical" evidence="10">
    <location>
        <begin position="99"/>
        <end position="117"/>
    </location>
</feature>
<dbReference type="OrthoDB" id="9777124at2"/>
<keyword evidence="9 10" id="KW-1208">Phospholipid metabolism</keyword>
<comment type="catalytic activity">
    <reaction evidence="10">
        <text>an acyl phosphate + sn-glycerol 3-phosphate = a 1-acyl-sn-glycero-3-phosphate + phosphate</text>
        <dbReference type="Rhea" id="RHEA:34075"/>
        <dbReference type="ChEBI" id="CHEBI:43474"/>
        <dbReference type="ChEBI" id="CHEBI:57597"/>
        <dbReference type="ChEBI" id="CHEBI:57970"/>
        <dbReference type="ChEBI" id="CHEBI:59918"/>
        <dbReference type="EC" id="2.3.1.275"/>
    </reaction>
</comment>
<keyword evidence="7 10" id="KW-0472">Membrane</keyword>
<dbReference type="GO" id="GO:0005886">
    <property type="term" value="C:plasma membrane"/>
    <property type="evidence" value="ECO:0007669"/>
    <property type="project" value="UniProtKB-SubCell"/>
</dbReference>
<dbReference type="Pfam" id="PF02660">
    <property type="entry name" value="G3P_acyltransf"/>
    <property type="match status" value="1"/>
</dbReference>
<dbReference type="EMBL" id="FRDI01000002">
    <property type="protein sequence ID" value="SHN50540.1"/>
    <property type="molecule type" value="Genomic_DNA"/>
</dbReference>
<feature type="transmembrane region" description="Helical" evidence="10">
    <location>
        <begin position="61"/>
        <end position="79"/>
    </location>
</feature>
<evidence type="ECO:0000256" key="4">
    <source>
        <dbReference type="ARBA" id="ARBA00022692"/>
    </source>
</evidence>
<gene>
    <name evidence="10" type="primary">plsY</name>
    <name evidence="11" type="ORF">SAMN02745728_00258</name>
</gene>
<dbReference type="AlphaFoldDB" id="A0A1M7RWD4"/>
<feature type="transmembrane region" description="Helical" evidence="10">
    <location>
        <begin position="12"/>
        <end position="36"/>
    </location>
</feature>
<evidence type="ECO:0000256" key="8">
    <source>
        <dbReference type="ARBA" id="ARBA00023209"/>
    </source>
</evidence>
<protein>
    <recommendedName>
        <fullName evidence="10">Glycerol-3-phosphate acyltransferase</fullName>
    </recommendedName>
    <alternativeName>
        <fullName evidence="10">Acyl-PO4 G3P acyltransferase</fullName>
    </alternativeName>
    <alternativeName>
        <fullName evidence="10">Acyl-phosphate--glycerol-3-phosphate acyltransferase</fullName>
    </alternativeName>
    <alternativeName>
        <fullName evidence="10">G3P acyltransferase</fullName>
        <shortName evidence="10">GPAT</shortName>
        <ecNumber evidence="10">2.3.1.275</ecNumber>
    </alternativeName>
    <alternativeName>
        <fullName evidence="10">Lysophosphatidic acid synthase</fullName>
        <shortName evidence="10">LPA synthase</shortName>
    </alternativeName>
</protein>
<evidence type="ECO:0000256" key="5">
    <source>
        <dbReference type="ARBA" id="ARBA00022989"/>
    </source>
</evidence>
<dbReference type="RefSeq" id="WP_072695694.1">
    <property type="nucleotide sequence ID" value="NZ_FRDI01000002.1"/>
</dbReference>
<evidence type="ECO:0000256" key="3">
    <source>
        <dbReference type="ARBA" id="ARBA00022679"/>
    </source>
</evidence>
<dbReference type="UniPathway" id="UPA00085"/>
<evidence type="ECO:0000313" key="12">
    <source>
        <dbReference type="Proteomes" id="UP000186469"/>
    </source>
</evidence>
<name>A0A1M7RWD4_9BACT</name>
<dbReference type="PANTHER" id="PTHR30309:SF0">
    <property type="entry name" value="GLYCEROL-3-PHOSPHATE ACYLTRANSFERASE-RELATED"/>
    <property type="match status" value="1"/>
</dbReference>
<keyword evidence="11" id="KW-0012">Acyltransferase</keyword>
<sequence>MSSLELFLERSGLLWIIGAYLLGSIPFGLIIAKVFCGIDPRTDGSRNVGSTNVARLCGKKYGFLTLFCDALKGALPVWFSQGVYISYGFNRMAETFNMSSDAVLGSLVALACIVGHSRSIFLKFKGGKAVATTVGVFIPLAFWQLLFAGLVCILVILKTRFVSLGSLVLVTLLPIALAVSGKYDLLPLALIISAIVFIKHKDNIQRLLNGDEKPWIKTKKDEDN</sequence>
<accession>A0A1M7RWD4</accession>
<keyword evidence="2 10" id="KW-0444">Lipid biosynthesis</keyword>
<dbReference type="PANTHER" id="PTHR30309">
    <property type="entry name" value="INNER MEMBRANE PROTEIN YGIH"/>
    <property type="match status" value="1"/>
</dbReference>
<dbReference type="InterPro" id="IPR003811">
    <property type="entry name" value="G3P_acylTferase_PlsY"/>
</dbReference>
<comment type="subunit">
    <text evidence="10">Probably interacts with PlsX.</text>
</comment>
<dbReference type="EC" id="2.3.1.275" evidence="10"/>
<evidence type="ECO:0000313" key="11">
    <source>
        <dbReference type="EMBL" id="SHN50540.1"/>
    </source>
</evidence>
<evidence type="ECO:0000256" key="6">
    <source>
        <dbReference type="ARBA" id="ARBA00023098"/>
    </source>
</evidence>
<comment type="function">
    <text evidence="10">Catalyzes the transfer of an acyl group from acyl-phosphate (acyl-PO(4)) to glycerol-3-phosphate (G3P) to form lysophosphatidic acid (LPA). This enzyme utilizes acyl-phosphate as fatty acyl donor, but not acyl-CoA or acyl-ACP.</text>
</comment>
<comment type="subcellular location">
    <subcellularLocation>
        <location evidence="10">Cell membrane</location>
        <topology evidence="10">Multi-pass membrane protein</topology>
    </subcellularLocation>
</comment>
<dbReference type="SMART" id="SM01207">
    <property type="entry name" value="G3P_acyltransf"/>
    <property type="match status" value="1"/>
</dbReference>
<evidence type="ECO:0000256" key="7">
    <source>
        <dbReference type="ARBA" id="ARBA00023136"/>
    </source>
</evidence>
<dbReference type="GO" id="GO:0043772">
    <property type="term" value="F:acyl-phosphate glycerol-3-phosphate acyltransferase activity"/>
    <property type="evidence" value="ECO:0007669"/>
    <property type="project" value="UniProtKB-UniRule"/>
</dbReference>
<organism evidence="11 12">
    <name type="scientific">Desulfovibrio litoralis DSM 11393</name>
    <dbReference type="NCBI Taxonomy" id="1121455"/>
    <lineage>
        <taxon>Bacteria</taxon>
        <taxon>Pseudomonadati</taxon>
        <taxon>Thermodesulfobacteriota</taxon>
        <taxon>Desulfovibrionia</taxon>
        <taxon>Desulfovibrionales</taxon>
        <taxon>Desulfovibrionaceae</taxon>
        <taxon>Desulfovibrio</taxon>
    </lineage>
</organism>